<keyword evidence="1" id="KW-0812">Transmembrane</keyword>
<dbReference type="CDD" id="cd10936">
    <property type="entry name" value="CE4_DAC2"/>
    <property type="match status" value="1"/>
</dbReference>
<protein>
    <recommendedName>
        <fullName evidence="4">Divergent polysaccharide deacetylase family protein</fullName>
    </recommendedName>
</protein>
<dbReference type="SUPFAM" id="SSF88713">
    <property type="entry name" value="Glycoside hydrolase/deacetylase"/>
    <property type="match status" value="1"/>
</dbReference>
<keyword evidence="1" id="KW-0472">Membrane</keyword>
<reference evidence="2 3" key="2">
    <citation type="submission" date="2016-08" db="EMBL/GenBank/DDBJ databases">
        <title>Orenia metallireducens sp. nov. strain Z6, a Novel Metal-reducing Firmicute from the Deep Subsurface.</title>
        <authorList>
            <person name="Maxim B.I."/>
            <person name="Kenneth K."/>
            <person name="Flynn T.M."/>
            <person name="Oloughlin E.J."/>
            <person name="Locke R.A."/>
            <person name="Weber J.R."/>
            <person name="Egan S.M."/>
            <person name="Mackie R.I."/>
            <person name="Cann I.K."/>
        </authorList>
    </citation>
    <scope>NUCLEOTIDE SEQUENCE [LARGE SCALE GENOMIC DNA]</scope>
    <source>
        <strain evidence="2 3">Z6</strain>
    </source>
</reference>
<evidence type="ECO:0008006" key="4">
    <source>
        <dbReference type="Google" id="ProtNLM"/>
    </source>
</evidence>
<name>A0A1C0A8K5_9FIRM</name>
<dbReference type="InterPro" id="IPR011330">
    <property type="entry name" value="Glyco_hydro/deAcase_b/a-brl"/>
</dbReference>
<evidence type="ECO:0000313" key="3">
    <source>
        <dbReference type="Proteomes" id="UP000093514"/>
    </source>
</evidence>
<dbReference type="Gene3D" id="3.20.20.370">
    <property type="entry name" value="Glycoside hydrolase/deacetylase"/>
    <property type="match status" value="1"/>
</dbReference>
<dbReference type="Proteomes" id="UP000093514">
    <property type="component" value="Unassembled WGS sequence"/>
</dbReference>
<organism evidence="2 3">
    <name type="scientific">Orenia metallireducens</name>
    <dbReference type="NCBI Taxonomy" id="1413210"/>
    <lineage>
        <taxon>Bacteria</taxon>
        <taxon>Bacillati</taxon>
        <taxon>Bacillota</taxon>
        <taxon>Clostridia</taxon>
        <taxon>Halanaerobiales</taxon>
        <taxon>Halobacteroidaceae</taxon>
        <taxon>Orenia</taxon>
    </lineage>
</organism>
<dbReference type="GO" id="GO:0005975">
    <property type="term" value="P:carbohydrate metabolic process"/>
    <property type="evidence" value="ECO:0007669"/>
    <property type="project" value="InterPro"/>
</dbReference>
<comment type="caution">
    <text evidence="2">The sequence shown here is derived from an EMBL/GenBank/DDBJ whole genome shotgun (WGS) entry which is preliminary data.</text>
</comment>
<dbReference type="Pfam" id="PF04748">
    <property type="entry name" value="Polysacc_deac_2"/>
    <property type="match status" value="1"/>
</dbReference>
<dbReference type="AlphaFoldDB" id="A0A1C0A8K5"/>
<gene>
    <name evidence="2" type="ORF">U472_11270</name>
</gene>
<evidence type="ECO:0000256" key="1">
    <source>
        <dbReference type="SAM" id="Phobius"/>
    </source>
</evidence>
<dbReference type="EMBL" id="LWDV01000009">
    <property type="protein sequence ID" value="OCL26562.1"/>
    <property type="molecule type" value="Genomic_DNA"/>
</dbReference>
<dbReference type="PANTHER" id="PTHR30105:SF2">
    <property type="entry name" value="DIVERGENT POLYSACCHARIDE DEACETYLASE SUPERFAMILY"/>
    <property type="match status" value="1"/>
</dbReference>
<sequence>MVSEFQKRYLKYIILPIFLIAVMITLFIEGNQLLAAKGLMEIPQEKGISAQLRVKVRNFLLYSKISHLVASVIDNKNYLRRRDLEERVVTFLKGSQFSKLNIDKSSLISDVGYKDGRIYLNLSNKIYKLNVFEHFLVIESLVKLFADISGVEDIQFLISGHKGKLSSHLDIIRPIKIRKDDAKIAIIIDDFGNRAEGTDEILKLKQRITCAIIPFKDDSTEEGEYAQKLGLDVIIHLPMESELDRPNWMGVKPIMTTLSDKEIRLRMEEAIADIPNAIGFNNHTGGKATADKRVMRILLEVAKEKGLIAIDSRTTPKTVVAQVGEDVGVKVLERDIFLDHKKDYGYIREAMLNLTGIAIRYGSAIGIGHVGPHGGNVTALVLKNLLEPIEESGVEFVGISSLINNK</sequence>
<accession>A0A1C0A8K5</accession>
<dbReference type="PANTHER" id="PTHR30105">
    <property type="entry name" value="UNCHARACTERIZED YIBQ-RELATED"/>
    <property type="match status" value="1"/>
</dbReference>
<proteinExistence type="predicted"/>
<evidence type="ECO:0000313" key="2">
    <source>
        <dbReference type="EMBL" id="OCL26562.1"/>
    </source>
</evidence>
<reference evidence="3" key="1">
    <citation type="submission" date="2016-07" db="EMBL/GenBank/DDBJ databases">
        <authorList>
            <person name="Florea S."/>
            <person name="Webb J.S."/>
            <person name="Jaromczyk J."/>
            <person name="Schardl C.L."/>
        </authorList>
    </citation>
    <scope>NUCLEOTIDE SEQUENCE [LARGE SCALE GENOMIC DNA]</scope>
    <source>
        <strain evidence="3">Z6</strain>
    </source>
</reference>
<dbReference type="InterPro" id="IPR006837">
    <property type="entry name" value="Divergent_DAC"/>
</dbReference>
<keyword evidence="3" id="KW-1185">Reference proteome</keyword>
<feature type="transmembrane region" description="Helical" evidence="1">
    <location>
        <begin position="12"/>
        <end position="28"/>
    </location>
</feature>
<keyword evidence="1" id="KW-1133">Transmembrane helix</keyword>